<name>A0ABQ6X063_9EURO</name>
<feature type="transmembrane region" description="Helical" evidence="1">
    <location>
        <begin position="83"/>
        <end position="106"/>
    </location>
</feature>
<evidence type="ECO:0000256" key="1">
    <source>
        <dbReference type="SAM" id="Phobius"/>
    </source>
</evidence>
<dbReference type="Proteomes" id="UP000325395">
    <property type="component" value="Unassembled WGS sequence"/>
</dbReference>
<keyword evidence="1" id="KW-0472">Membrane</keyword>
<protein>
    <submittedName>
        <fullName evidence="2">Uncharacterized protein</fullName>
    </submittedName>
</protein>
<keyword evidence="1" id="KW-1133">Transmembrane helix</keyword>
<organism evidence="2 3">
    <name type="scientific">Aspergillus pseudocaelatus</name>
    <dbReference type="NCBI Taxonomy" id="1825620"/>
    <lineage>
        <taxon>Eukaryota</taxon>
        <taxon>Fungi</taxon>
        <taxon>Dikarya</taxon>
        <taxon>Ascomycota</taxon>
        <taxon>Pezizomycotina</taxon>
        <taxon>Eurotiomycetes</taxon>
        <taxon>Eurotiomycetidae</taxon>
        <taxon>Eurotiales</taxon>
        <taxon>Aspergillaceae</taxon>
        <taxon>Aspergillus</taxon>
        <taxon>Aspergillus subgen. Circumdati</taxon>
    </lineage>
</organism>
<evidence type="ECO:0000313" key="3">
    <source>
        <dbReference type="Proteomes" id="UP000325395"/>
    </source>
</evidence>
<feature type="transmembrane region" description="Helical" evidence="1">
    <location>
        <begin position="118"/>
        <end position="138"/>
    </location>
</feature>
<dbReference type="EMBL" id="ML735693">
    <property type="protein sequence ID" value="KAE8422714.1"/>
    <property type="molecule type" value="Genomic_DNA"/>
</dbReference>
<gene>
    <name evidence="2" type="ORF">BDV36DRAFT_211624</name>
</gene>
<reference evidence="2 3" key="1">
    <citation type="submission" date="2019-04" db="EMBL/GenBank/DDBJ databases">
        <authorList>
            <consortium name="DOE Joint Genome Institute"/>
            <person name="Mondo S."/>
            <person name="Kjaerbolling I."/>
            <person name="Vesth T."/>
            <person name="Frisvad J.C."/>
            <person name="Nybo J.L."/>
            <person name="Theobald S."/>
            <person name="Kildgaard S."/>
            <person name="Isbrandt T."/>
            <person name="Kuo A."/>
            <person name="Sato A."/>
            <person name="Lyhne E.K."/>
            <person name="Kogle M.E."/>
            <person name="Wiebenga A."/>
            <person name="Kun R.S."/>
            <person name="Lubbers R.J."/>
            <person name="Makela M.R."/>
            <person name="Barry K."/>
            <person name="Chovatia M."/>
            <person name="Clum A."/>
            <person name="Daum C."/>
            <person name="Haridas S."/>
            <person name="He G."/>
            <person name="LaButti K."/>
            <person name="Lipzen A."/>
            <person name="Riley R."/>
            <person name="Salamov A."/>
            <person name="Simmons B.A."/>
            <person name="Magnuson J.K."/>
            <person name="Henrissat B."/>
            <person name="Mortensen U.H."/>
            <person name="Larsen T.O."/>
            <person name="Devries R.P."/>
            <person name="Grigoriev I.V."/>
            <person name="Machida M."/>
            <person name="Baker S.E."/>
            <person name="Andersen M.R."/>
            <person name="Cantor M.N."/>
            <person name="Hua S.X."/>
        </authorList>
    </citation>
    <scope>NUCLEOTIDE SEQUENCE [LARGE SCALE GENOMIC DNA]</scope>
    <source>
        <strain evidence="2 3">CBS 117616</strain>
    </source>
</reference>
<accession>A0ABQ6X063</accession>
<feature type="transmembrane region" description="Helical" evidence="1">
    <location>
        <begin position="45"/>
        <end position="63"/>
    </location>
</feature>
<feature type="transmembrane region" description="Helical" evidence="1">
    <location>
        <begin position="12"/>
        <end position="33"/>
    </location>
</feature>
<proteinExistence type="predicted"/>
<keyword evidence="1" id="KW-0812">Transmembrane</keyword>
<sequence>MTVWQSTKRVDLADNAILVSLILGLAGLVLLYLRHASRFRSGLSSPLRLFSSVTLLCTLWDFLHPEYAALLGAIIPPVQFQAIHILSATQSGIYFTITAAIAPFAIRSRILIALNGKCRPFYFLGYICVNAGMGLFSLNDYSPVRD</sequence>
<evidence type="ECO:0000313" key="2">
    <source>
        <dbReference type="EMBL" id="KAE8422714.1"/>
    </source>
</evidence>
<keyword evidence="3" id="KW-1185">Reference proteome</keyword>